<dbReference type="InterPro" id="IPR037914">
    <property type="entry name" value="SpoVT-AbrB_sf"/>
</dbReference>
<dbReference type="SUPFAM" id="SSF89447">
    <property type="entry name" value="AbrB/MazE/MraZ-like"/>
    <property type="match status" value="1"/>
</dbReference>
<dbReference type="Gene3D" id="2.10.260.10">
    <property type="match status" value="1"/>
</dbReference>
<sequence length="93" mass="10676">MIQLMSKRIVDGQGRVVLPKSVRRKMDIHPDDRVLITVRHGEMMIEKWPDHAGEMKMCYVTGIESTKCQPFSGGIDLSEEAAMLLLKEYRSKQ</sequence>
<evidence type="ECO:0000313" key="4">
    <source>
        <dbReference type="EMBL" id="SIQ44768.1"/>
    </source>
</evidence>
<dbReference type="PROSITE" id="PS51740">
    <property type="entry name" value="SPOVT_ABRB"/>
    <property type="match status" value="1"/>
</dbReference>
<protein>
    <submittedName>
        <fullName evidence="4">Looped-hinge helix DNA binding domain-containing protein, AbrB family</fullName>
    </submittedName>
</protein>
<name>A0A1N6SUI3_9BACI</name>
<reference evidence="3" key="3">
    <citation type="submission" date="2017-03" db="EMBL/GenBank/DDBJ databases">
        <authorList>
            <person name="Dastager S.G."/>
            <person name="Neurgaonkar P.S."/>
            <person name="Dharne M.S."/>
        </authorList>
    </citation>
    <scope>NUCLEOTIDE SEQUENCE</scope>
    <source>
        <strain evidence="3">DSM 25145</strain>
    </source>
</reference>
<reference evidence="6" key="2">
    <citation type="submission" date="2017-03" db="EMBL/GenBank/DDBJ databases">
        <title>Bacillus sp. V-88(T) DSM27956, whole genome shotgun sequencing project.</title>
        <authorList>
            <person name="Dastager S.G."/>
            <person name="Neurgaonkar P.S."/>
            <person name="Dharne M.S."/>
        </authorList>
    </citation>
    <scope>NUCLEOTIDE SEQUENCE [LARGE SCALE GENOMIC DNA]</scope>
    <source>
        <strain evidence="6">DSM 25145</strain>
    </source>
</reference>
<evidence type="ECO:0000259" key="2">
    <source>
        <dbReference type="PROSITE" id="PS51740"/>
    </source>
</evidence>
<organism evidence="4 5">
    <name type="scientific">Domibacillus enclensis</name>
    <dbReference type="NCBI Taxonomy" id="1017273"/>
    <lineage>
        <taxon>Bacteria</taxon>
        <taxon>Bacillati</taxon>
        <taxon>Bacillota</taxon>
        <taxon>Bacilli</taxon>
        <taxon>Bacillales</taxon>
        <taxon>Bacillaceae</taxon>
        <taxon>Domibacillus</taxon>
    </lineage>
</organism>
<dbReference type="InterPro" id="IPR007159">
    <property type="entry name" value="SpoVT-AbrB_dom"/>
</dbReference>
<dbReference type="STRING" id="1017273.SAMN05443094_102535"/>
<feature type="domain" description="SpoVT-AbrB" evidence="2">
    <location>
        <begin position="5"/>
        <end position="50"/>
    </location>
</feature>
<dbReference type="Proteomes" id="UP000186385">
    <property type="component" value="Unassembled WGS sequence"/>
</dbReference>
<dbReference type="Pfam" id="PF04014">
    <property type="entry name" value="MazE_antitoxin"/>
    <property type="match status" value="1"/>
</dbReference>
<proteinExistence type="predicted"/>
<keyword evidence="6" id="KW-1185">Reference proteome</keyword>
<gene>
    <name evidence="3" type="ORF">B1B05_06555</name>
    <name evidence="4" type="ORF">SAMN05443094_102535</name>
</gene>
<dbReference type="EMBL" id="MWSK01000002">
    <property type="protein sequence ID" value="OXS79423.1"/>
    <property type="molecule type" value="Genomic_DNA"/>
</dbReference>
<dbReference type="Proteomes" id="UP000215545">
    <property type="component" value="Unassembled WGS sequence"/>
</dbReference>
<evidence type="ECO:0000313" key="5">
    <source>
        <dbReference type="Proteomes" id="UP000186385"/>
    </source>
</evidence>
<keyword evidence="1" id="KW-0238">DNA-binding</keyword>
<dbReference type="NCBIfam" id="TIGR01439">
    <property type="entry name" value="lp_hng_hel_AbrB"/>
    <property type="match status" value="1"/>
</dbReference>
<reference evidence="4 5" key="1">
    <citation type="submission" date="2017-01" db="EMBL/GenBank/DDBJ databases">
        <authorList>
            <person name="Mah S.A."/>
            <person name="Swanson W.J."/>
            <person name="Moy G.W."/>
            <person name="Vacquier V.D."/>
        </authorList>
    </citation>
    <scope>NUCLEOTIDE SEQUENCE [LARGE SCALE GENOMIC DNA]</scope>
    <source>
        <strain evidence="4 5">NIO-1016</strain>
    </source>
</reference>
<dbReference type="SMART" id="SM00966">
    <property type="entry name" value="SpoVT_AbrB"/>
    <property type="match status" value="1"/>
</dbReference>
<evidence type="ECO:0000313" key="3">
    <source>
        <dbReference type="EMBL" id="OXS79423.1"/>
    </source>
</evidence>
<dbReference type="EMBL" id="FTLX01000002">
    <property type="protein sequence ID" value="SIQ44768.1"/>
    <property type="molecule type" value="Genomic_DNA"/>
</dbReference>
<dbReference type="OrthoDB" id="2971319at2"/>
<dbReference type="GO" id="GO:0003677">
    <property type="term" value="F:DNA binding"/>
    <property type="evidence" value="ECO:0007669"/>
    <property type="project" value="UniProtKB-UniRule"/>
</dbReference>
<dbReference type="RefSeq" id="WP_045850439.1">
    <property type="nucleotide sequence ID" value="NZ_FTLX01000002.1"/>
</dbReference>
<evidence type="ECO:0000313" key="6">
    <source>
        <dbReference type="Proteomes" id="UP000215545"/>
    </source>
</evidence>
<evidence type="ECO:0000256" key="1">
    <source>
        <dbReference type="PROSITE-ProRule" id="PRU01076"/>
    </source>
</evidence>
<accession>A0A1N6SUI3</accession>
<dbReference type="AlphaFoldDB" id="A0A1N6SUI3"/>